<organism evidence="2 3">
    <name type="scientific">Massilia terrae</name>
    <dbReference type="NCBI Taxonomy" id="1811224"/>
    <lineage>
        <taxon>Bacteria</taxon>
        <taxon>Pseudomonadati</taxon>
        <taxon>Pseudomonadota</taxon>
        <taxon>Betaproteobacteria</taxon>
        <taxon>Burkholderiales</taxon>
        <taxon>Oxalobacteraceae</taxon>
        <taxon>Telluria group</taxon>
        <taxon>Massilia</taxon>
    </lineage>
</organism>
<keyword evidence="2" id="KW-0238">DNA-binding</keyword>
<dbReference type="Pfam" id="PF09836">
    <property type="entry name" value="DUF2063"/>
    <property type="match status" value="1"/>
</dbReference>
<dbReference type="GO" id="GO:0003677">
    <property type="term" value="F:DNA binding"/>
    <property type="evidence" value="ECO:0007669"/>
    <property type="project" value="UniProtKB-KW"/>
</dbReference>
<name>A0ABT2D3A6_9BURK</name>
<protein>
    <submittedName>
        <fullName evidence="2">DNA-binding domain-containing protein</fullName>
    </submittedName>
</protein>
<reference evidence="2 3" key="1">
    <citation type="submission" date="2022-08" db="EMBL/GenBank/DDBJ databases">
        <title>Reclassification of Massilia species as members of the genera Telluria, Duganella, Pseudoduganella, Mokoshia gen. nov. and Zemynaea gen. nov. using orthogonal and non-orthogonal genome-based approaches.</title>
        <authorList>
            <person name="Bowman J.P."/>
        </authorList>
    </citation>
    <scope>NUCLEOTIDE SEQUENCE [LARGE SCALE GENOMIC DNA]</scope>
    <source>
        <strain evidence="2 3">JCM 31606</strain>
    </source>
</reference>
<dbReference type="EMBL" id="JANUGU010000009">
    <property type="protein sequence ID" value="MCS0660738.1"/>
    <property type="molecule type" value="Genomic_DNA"/>
</dbReference>
<evidence type="ECO:0000313" key="2">
    <source>
        <dbReference type="EMBL" id="MCS0660738.1"/>
    </source>
</evidence>
<gene>
    <name evidence="2" type="ORF">NX778_21940</name>
</gene>
<proteinExistence type="predicted"/>
<accession>A0ABT2D3A6</accession>
<sequence>MSASLSELQSWFLATMMTPGGAERGLALARERHGLGELDVLRAAGGARSRVHVYAQGYVLRLLECMRADYPVLCRTMGGELFDFFAKAYVWRHPSRSTTLYDLGAGFAEFLERSQPPDMAPAAALQSRFALDLARLERARSEAGRAPGLEPHAHAAPDSFTLLYGLDEAQVRLAPCTRLLAAAFPVHAYWDRAQQTPDDQALPVPAPAAVLLAVGRQHYRIGMHVLSDWQFHYLQAAASGAAAHASAHQAAQACGLPPGQVLADALLWLPQAAAAGLLSLDQVTAF</sequence>
<keyword evidence="3" id="KW-1185">Reference proteome</keyword>
<evidence type="ECO:0000313" key="3">
    <source>
        <dbReference type="Proteomes" id="UP001204621"/>
    </source>
</evidence>
<dbReference type="InterPro" id="IPR018640">
    <property type="entry name" value="DUF2063"/>
</dbReference>
<dbReference type="InterPro" id="IPR044922">
    <property type="entry name" value="DUF2063_N_sf"/>
</dbReference>
<feature type="domain" description="Putative DNA-binding" evidence="1">
    <location>
        <begin position="7"/>
        <end position="111"/>
    </location>
</feature>
<dbReference type="Proteomes" id="UP001204621">
    <property type="component" value="Unassembled WGS sequence"/>
</dbReference>
<comment type="caution">
    <text evidence="2">The sequence shown here is derived from an EMBL/GenBank/DDBJ whole genome shotgun (WGS) entry which is preliminary data.</text>
</comment>
<evidence type="ECO:0000259" key="1">
    <source>
        <dbReference type="Pfam" id="PF09836"/>
    </source>
</evidence>
<dbReference type="Gene3D" id="1.10.150.690">
    <property type="entry name" value="DUF2063"/>
    <property type="match status" value="1"/>
</dbReference>
<dbReference type="RefSeq" id="WP_258813930.1">
    <property type="nucleotide sequence ID" value="NZ_JANUGU010000009.1"/>
</dbReference>